<comment type="caution">
    <text evidence="4">The sequence shown here is derived from an EMBL/GenBank/DDBJ whole genome shotgun (WGS) entry which is preliminary data.</text>
</comment>
<dbReference type="OrthoDB" id="10249393at2759"/>
<feature type="coiled-coil region" evidence="1">
    <location>
        <begin position="346"/>
        <end position="373"/>
    </location>
</feature>
<keyword evidence="5" id="KW-1185">Reference proteome</keyword>
<dbReference type="InterPro" id="IPR000182">
    <property type="entry name" value="GNAT_dom"/>
</dbReference>
<name>A0A8J6EAX5_9EUKA</name>
<accession>A0A8J6EAX5</accession>
<feature type="domain" description="N-acetyltransferase" evidence="3">
    <location>
        <begin position="199"/>
        <end position="253"/>
    </location>
</feature>
<dbReference type="Pfam" id="PF13673">
    <property type="entry name" value="Acetyltransf_10"/>
    <property type="match status" value="1"/>
</dbReference>
<feature type="compositionally biased region" description="Acidic residues" evidence="2">
    <location>
        <begin position="125"/>
        <end position="141"/>
    </location>
</feature>
<dbReference type="SUPFAM" id="SSF55729">
    <property type="entry name" value="Acyl-CoA N-acyltransferases (Nat)"/>
    <property type="match status" value="1"/>
</dbReference>
<dbReference type="Gene3D" id="3.40.630.30">
    <property type="match status" value="1"/>
</dbReference>
<dbReference type="EMBL" id="JAHDYR010000009">
    <property type="protein sequence ID" value="KAG9395635.1"/>
    <property type="molecule type" value="Genomic_DNA"/>
</dbReference>
<evidence type="ECO:0000313" key="5">
    <source>
        <dbReference type="Proteomes" id="UP000717585"/>
    </source>
</evidence>
<sequence>MDDILYSLTLRDTKTQQGHDRDATKHRPDTLLTGSILTLPFENAYIHLSTHLLQTHNTPTQYDLEMKEALVSLYRHILPDMGHKALREYLSNEHYLTFAVLRSVEDVKLDRLRSRRRAEKTPTELDPEDEEEDTDSEDESSESTSSFSGPRSDFGEVLPSDLQGPVDLEDPIKFKDRLVAAISFELVPNTLVPKEKLYQLSLLGVRTRFQQLGLGRRLVVTLKDLIDQTSGDTLIVFAGIDAVPFFSRNGFIEDPILTARYTFMPTWADSSLMISTDTHRPDPIPVSHINSMIEQWKHGWVQQYSREMNVMNSLRDEISSRDRRISEQSAALSLMSEDLTRKNGLLGNMQRELRLAQLEVKRLEMVILEMTQKSKKEKDTRRGTKSVAPVQ</sequence>
<protein>
    <recommendedName>
        <fullName evidence="3">N-acetyltransferase domain-containing protein</fullName>
    </recommendedName>
</protein>
<gene>
    <name evidence="4" type="ORF">J8273_2839</name>
</gene>
<proteinExistence type="predicted"/>
<evidence type="ECO:0000256" key="2">
    <source>
        <dbReference type="SAM" id="MobiDB-lite"/>
    </source>
</evidence>
<evidence type="ECO:0000256" key="1">
    <source>
        <dbReference type="SAM" id="Coils"/>
    </source>
</evidence>
<reference evidence="4" key="1">
    <citation type="submission" date="2021-05" db="EMBL/GenBank/DDBJ databases">
        <title>A free-living protist that lacks canonical eukaryotic 1 DNA replication and segregation systems.</title>
        <authorList>
            <person name="Salas-Leiva D.E."/>
            <person name="Tromer E.C."/>
            <person name="Curtis B.A."/>
            <person name="Jerlstrom-Hultqvist J."/>
            <person name="Kolisko M."/>
            <person name="Yi Z."/>
            <person name="Salas-Leiva J.S."/>
            <person name="Gallot-Lavallee L."/>
            <person name="Kops G.J.P.L."/>
            <person name="Archibald J.M."/>
            <person name="Simpson A.G.B."/>
            <person name="Roger A.J."/>
        </authorList>
    </citation>
    <scope>NUCLEOTIDE SEQUENCE</scope>
    <source>
        <strain evidence="4">BICM</strain>
    </source>
</reference>
<feature type="region of interest" description="Disordered" evidence="2">
    <location>
        <begin position="117"/>
        <end position="163"/>
    </location>
</feature>
<evidence type="ECO:0000259" key="3">
    <source>
        <dbReference type="Pfam" id="PF13673"/>
    </source>
</evidence>
<dbReference type="GO" id="GO:0016747">
    <property type="term" value="F:acyltransferase activity, transferring groups other than amino-acyl groups"/>
    <property type="evidence" value="ECO:0007669"/>
    <property type="project" value="InterPro"/>
</dbReference>
<organism evidence="4 5">
    <name type="scientific">Carpediemonas membranifera</name>
    <dbReference type="NCBI Taxonomy" id="201153"/>
    <lineage>
        <taxon>Eukaryota</taxon>
        <taxon>Metamonada</taxon>
        <taxon>Carpediemonas-like organisms</taxon>
        <taxon>Carpediemonas</taxon>
    </lineage>
</organism>
<dbReference type="AlphaFoldDB" id="A0A8J6EAX5"/>
<dbReference type="InterPro" id="IPR016181">
    <property type="entry name" value="Acyl_CoA_acyltransferase"/>
</dbReference>
<evidence type="ECO:0000313" key="4">
    <source>
        <dbReference type="EMBL" id="KAG9395635.1"/>
    </source>
</evidence>
<keyword evidence="1" id="KW-0175">Coiled coil</keyword>
<dbReference type="Proteomes" id="UP000717585">
    <property type="component" value="Unassembled WGS sequence"/>
</dbReference>